<evidence type="ECO:0000313" key="10">
    <source>
        <dbReference type="Proteomes" id="UP001168877"/>
    </source>
</evidence>
<organism evidence="9 10">
    <name type="scientific">Acer saccharum</name>
    <name type="common">Sugar maple</name>
    <dbReference type="NCBI Taxonomy" id="4024"/>
    <lineage>
        <taxon>Eukaryota</taxon>
        <taxon>Viridiplantae</taxon>
        <taxon>Streptophyta</taxon>
        <taxon>Embryophyta</taxon>
        <taxon>Tracheophyta</taxon>
        <taxon>Spermatophyta</taxon>
        <taxon>Magnoliopsida</taxon>
        <taxon>eudicotyledons</taxon>
        <taxon>Gunneridae</taxon>
        <taxon>Pentapetalae</taxon>
        <taxon>rosids</taxon>
        <taxon>malvids</taxon>
        <taxon>Sapindales</taxon>
        <taxon>Sapindaceae</taxon>
        <taxon>Hippocastanoideae</taxon>
        <taxon>Acereae</taxon>
        <taxon>Acer</taxon>
    </lineage>
</organism>
<evidence type="ECO:0000256" key="6">
    <source>
        <dbReference type="ARBA" id="ARBA00022840"/>
    </source>
</evidence>
<evidence type="ECO:0000256" key="1">
    <source>
        <dbReference type="ARBA" id="ARBA00008894"/>
    </source>
</evidence>
<dbReference type="Gene3D" id="1.10.10.10">
    <property type="entry name" value="Winged helix-like DNA-binding domain superfamily/Winged helix DNA-binding domain"/>
    <property type="match status" value="1"/>
</dbReference>
<dbReference type="GO" id="GO:0043531">
    <property type="term" value="F:ADP binding"/>
    <property type="evidence" value="ECO:0007669"/>
    <property type="project" value="InterPro"/>
</dbReference>
<keyword evidence="3" id="KW-0677">Repeat</keyword>
<evidence type="ECO:0000259" key="8">
    <source>
        <dbReference type="Pfam" id="PF23559"/>
    </source>
</evidence>
<dbReference type="FunFam" id="3.40.50.300:FF:001091">
    <property type="entry name" value="Probable disease resistance protein At1g61300"/>
    <property type="match status" value="1"/>
</dbReference>
<proteinExistence type="inferred from homology"/>
<feature type="domain" description="NB-ARC" evidence="7">
    <location>
        <begin position="157"/>
        <end position="320"/>
    </location>
</feature>
<dbReference type="GO" id="GO:0005524">
    <property type="term" value="F:ATP binding"/>
    <property type="evidence" value="ECO:0007669"/>
    <property type="project" value="UniProtKB-KW"/>
</dbReference>
<evidence type="ECO:0000256" key="5">
    <source>
        <dbReference type="ARBA" id="ARBA00022821"/>
    </source>
</evidence>
<keyword evidence="10" id="KW-1185">Reference proteome</keyword>
<dbReference type="InterPro" id="IPR002182">
    <property type="entry name" value="NB-ARC"/>
</dbReference>
<dbReference type="PANTHER" id="PTHR33463:SF202">
    <property type="entry name" value="NB-ARC DOMAIN-CONTAINING PROTEIN"/>
    <property type="match status" value="1"/>
</dbReference>
<dbReference type="FunFam" id="1.10.8.430:FF:000003">
    <property type="entry name" value="Probable disease resistance protein At5g66910"/>
    <property type="match status" value="1"/>
</dbReference>
<gene>
    <name evidence="9" type="ORF">LWI29_035103</name>
</gene>
<dbReference type="FunFam" id="1.10.10.10:FF:000322">
    <property type="entry name" value="Probable disease resistance protein At1g63360"/>
    <property type="match status" value="1"/>
</dbReference>
<reference evidence="9" key="2">
    <citation type="submission" date="2023-06" db="EMBL/GenBank/DDBJ databases">
        <authorList>
            <person name="Swenson N.G."/>
            <person name="Wegrzyn J.L."/>
            <person name="Mcevoy S.L."/>
        </authorList>
    </citation>
    <scope>NUCLEOTIDE SEQUENCE</scope>
    <source>
        <strain evidence="9">NS2018</strain>
        <tissue evidence="9">Leaf</tissue>
    </source>
</reference>
<dbReference type="EMBL" id="JAUESC010000003">
    <property type="protein sequence ID" value="KAK0602595.1"/>
    <property type="molecule type" value="Genomic_DNA"/>
</dbReference>
<dbReference type="InterPro" id="IPR050905">
    <property type="entry name" value="Plant_NBS-LRR"/>
</dbReference>
<keyword evidence="6" id="KW-0067">ATP-binding</keyword>
<dbReference type="AlphaFoldDB" id="A0AA39TB75"/>
<dbReference type="Proteomes" id="UP001168877">
    <property type="component" value="Unassembled WGS sequence"/>
</dbReference>
<evidence type="ECO:0000256" key="4">
    <source>
        <dbReference type="ARBA" id="ARBA00022741"/>
    </source>
</evidence>
<reference evidence="9" key="1">
    <citation type="journal article" date="2022" name="Plant J.">
        <title>Strategies of tolerance reflected in two North American maple genomes.</title>
        <authorList>
            <person name="McEvoy S.L."/>
            <person name="Sezen U.U."/>
            <person name="Trouern-Trend A."/>
            <person name="McMahon S.M."/>
            <person name="Schaberg P.G."/>
            <person name="Yang J."/>
            <person name="Wegrzyn J.L."/>
            <person name="Swenson N.G."/>
        </authorList>
    </citation>
    <scope>NUCLEOTIDE SEQUENCE</scope>
    <source>
        <strain evidence="9">NS2018</strain>
    </source>
</reference>
<evidence type="ECO:0008006" key="11">
    <source>
        <dbReference type="Google" id="ProtNLM"/>
    </source>
</evidence>
<dbReference type="Gene3D" id="3.40.50.300">
    <property type="entry name" value="P-loop containing nucleotide triphosphate hydrolases"/>
    <property type="match status" value="1"/>
</dbReference>
<dbReference type="PRINTS" id="PR00364">
    <property type="entry name" value="DISEASERSIST"/>
</dbReference>
<evidence type="ECO:0000256" key="2">
    <source>
        <dbReference type="ARBA" id="ARBA00022614"/>
    </source>
</evidence>
<keyword evidence="5" id="KW-0611">Plant defense</keyword>
<dbReference type="InterPro" id="IPR058922">
    <property type="entry name" value="WHD_DRP"/>
</dbReference>
<keyword evidence="4" id="KW-0547">Nucleotide-binding</keyword>
<sequence length="670" mass="75374">MEVVAAILGSAVTEAGRSLCGSFPSIKNFISLQSNLSALEKEKKSLVDLKNKVIEDVDYSSDAQMTLWLREVEQIMLEVNSAQTGMTASNQKLCGCFFNCSEKYRLSKETTRMLKQIERLLKAGDIAVKMVRQNYLAKAVEHIPGPSIENQTTASQNLAKVMDLLHDDDVLRIGVWGMGGVGKTTLVQNLNNQLKGSSSMHQFGIVIWVTVSQHLDLKNVQIQLAERLNLNASMEESVQRLAIKLHQRLQKEKFLLILDDVWEPIDLDSLGVPQSKDHNGSKIILTSRSLEVCRETKTDKEVKVDVLNDEESWKLFTVNAGKVATAEHIEPIARSVAKECSGLPLAITIVGSVMRGKTMIELWKDALNGLQRSVPNIRGIENKVYKPLKWSYDSLQGKNIKPCFLYCCLYPEDFSIDVNELVKFWVAEGLIDQQQNYEDSYNRGIALIENLKDSCLLEHGAHEGTVKMHDVVRDVAIWISSTMEDGCKSIVRSGIGLTRISEVEMSKSLKRVSFMNNRITNLPDCGICCPETMSLLLQGNCFLSRIPDGFLQAFESLKVLNLSETRIRSLPQSILQLGDIRILLLKKCFYLEELPQLGELSQLQVLDCSETSIRELPSGMKNLINLRQLYLSGTYNLKNHSKQDRIWIVWFGGSRHDIWCLCLGFEGRGK</sequence>
<comment type="similarity">
    <text evidence="1">Belongs to the disease resistance NB-LRR family.</text>
</comment>
<evidence type="ECO:0000256" key="3">
    <source>
        <dbReference type="ARBA" id="ARBA00022737"/>
    </source>
</evidence>
<dbReference type="Gene3D" id="3.80.10.10">
    <property type="entry name" value="Ribonuclease Inhibitor"/>
    <property type="match status" value="1"/>
</dbReference>
<comment type="caution">
    <text evidence="9">The sequence shown here is derived from an EMBL/GenBank/DDBJ whole genome shotgun (WGS) entry which is preliminary data.</text>
</comment>
<feature type="domain" description="Disease resistance protein winged helix" evidence="8">
    <location>
        <begin position="409"/>
        <end position="476"/>
    </location>
</feature>
<dbReference type="InterPro" id="IPR027417">
    <property type="entry name" value="P-loop_NTPase"/>
</dbReference>
<evidence type="ECO:0000259" key="7">
    <source>
        <dbReference type="Pfam" id="PF00931"/>
    </source>
</evidence>
<dbReference type="Pfam" id="PF00931">
    <property type="entry name" value="NB-ARC"/>
    <property type="match status" value="1"/>
</dbReference>
<name>A0AA39TB75_ACESA</name>
<accession>A0AA39TB75</accession>
<dbReference type="Gene3D" id="1.10.8.430">
    <property type="entry name" value="Helical domain of apoptotic protease-activating factors"/>
    <property type="match status" value="1"/>
</dbReference>
<evidence type="ECO:0000313" key="9">
    <source>
        <dbReference type="EMBL" id="KAK0602595.1"/>
    </source>
</evidence>
<protein>
    <recommendedName>
        <fullName evidence="11">AAA+ ATPase domain-containing protein</fullName>
    </recommendedName>
</protein>
<dbReference type="InterPro" id="IPR032675">
    <property type="entry name" value="LRR_dom_sf"/>
</dbReference>
<keyword evidence="2" id="KW-0433">Leucine-rich repeat</keyword>
<dbReference type="PANTHER" id="PTHR33463">
    <property type="entry name" value="NB-ARC DOMAIN-CONTAINING PROTEIN-RELATED"/>
    <property type="match status" value="1"/>
</dbReference>
<dbReference type="InterPro" id="IPR042197">
    <property type="entry name" value="Apaf_helical"/>
</dbReference>
<dbReference type="SUPFAM" id="SSF52058">
    <property type="entry name" value="L domain-like"/>
    <property type="match status" value="1"/>
</dbReference>
<dbReference type="SUPFAM" id="SSF52540">
    <property type="entry name" value="P-loop containing nucleoside triphosphate hydrolases"/>
    <property type="match status" value="1"/>
</dbReference>
<dbReference type="GO" id="GO:0006952">
    <property type="term" value="P:defense response"/>
    <property type="evidence" value="ECO:0007669"/>
    <property type="project" value="UniProtKB-KW"/>
</dbReference>
<dbReference type="InterPro" id="IPR036388">
    <property type="entry name" value="WH-like_DNA-bd_sf"/>
</dbReference>
<dbReference type="Pfam" id="PF23559">
    <property type="entry name" value="WHD_DRP"/>
    <property type="match status" value="1"/>
</dbReference>